<name>A0ABW8JV53_9GAMM</name>
<dbReference type="PANTHER" id="PTHR43293:SF3">
    <property type="entry name" value="CHOLESTEROL RING-CLEAVING HYDROLASE IPDB SUBUNIT"/>
    <property type="match status" value="1"/>
</dbReference>
<dbReference type="GO" id="GO:0016740">
    <property type="term" value="F:transferase activity"/>
    <property type="evidence" value="ECO:0007669"/>
    <property type="project" value="UniProtKB-KW"/>
</dbReference>
<dbReference type="RefSeq" id="WP_404632779.1">
    <property type="nucleotide sequence ID" value="NZ_JADIKM010000003.1"/>
</dbReference>
<gene>
    <name evidence="1" type="ORF">ISP17_10235</name>
</gene>
<organism evidence="1 2">
    <name type="scientific">Dyella ginsengisoli</name>
    <dbReference type="NCBI Taxonomy" id="363848"/>
    <lineage>
        <taxon>Bacteria</taxon>
        <taxon>Pseudomonadati</taxon>
        <taxon>Pseudomonadota</taxon>
        <taxon>Gammaproteobacteria</taxon>
        <taxon>Lysobacterales</taxon>
        <taxon>Rhodanobacteraceae</taxon>
        <taxon>Dyella</taxon>
    </lineage>
</organism>
<dbReference type="Gene3D" id="3.30.30.40">
    <property type="match status" value="1"/>
</dbReference>
<dbReference type="InterPro" id="IPR004165">
    <property type="entry name" value="CoA_trans_fam_I"/>
</dbReference>
<dbReference type="Gene3D" id="3.40.1080.10">
    <property type="entry name" value="Glutaconate Coenzyme A-transferase"/>
    <property type="match status" value="1"/>
</dbReference>
<evidence type="ECO:0000313" key="1">
    <source>
        <dbReference type="EMBL" id="MFK2904344.1"/>
    </source>
</evidence>
<dbReference type="SMART" id="SM00882">
    <property type="entry name" value="CoA_trans"/>
    <property type="match status" value="1"/>
</dbReference>
<keyword evidence="2" id="KW-1185">Reference proteome</keyword>
<sequence length="285" mass="30818">MSCQHLQLAEAIELFVHDGASVALEGFTHLIPFAAGHEIIRQRKRDLHLIRMTPDLIYDQLIGMGCARSLSFSWGGNPGVGSLHRLRDAVEHSWPHPLELNEHSHAGMAAAFTAGAARLPFGVLRGYIGTDLPAHNPNIRRIACPFTGESLAAVPALNPDVTILHAQRADRAGNVAIDGIVGAAREAALAAKTLIVTVEEIVDALPPAMNAIVLPHWVVSAVVPCRGGAYPSYAQGHYARDNAFYRRWDSIARDRDGFLAWMNRHVLGTPDHHAFLASLQAEAAA</sequence>
<dbReference type="PANTHER" id="PTHR43293">
    <property type="entry name" value="ACETATE COA-TRANSFERASE YDIF"/>
    <property type="match status" value="1"/>
</dbReference>
<reference evidence="1 2" key="1">
    <citation type="submission" date="2020-10" db="EMBL/GenBank/DDBJ databases">
        <title>Phylogeny of dyella-like bacteria.</title>
        <authorList>
            <person name="Fu J."/>
        </authorList>
    </citation>
    <scope>NUCLEOTIDE SEQUENCE [LARGE SCALE GENOMIC DNA]</scope>
    <source>
        <strain evidence="1 2">Gsoil3046</strain>
    </source>
</reference>
<dbReference type="InterPro" id="IPR037171">
    <property type="entry name" value="NagB/RpiA_transferase-like"/>
</dbReference>
<dbReference type="Pfam" id="PF01144">
    <property type="entry name" value="CoA_trans"/>
    <property type="match status" value="1"/>
</dbReference>
<comment type="caution">
    <text evidence="1">The sequence shown here is derived from an EMBL/GenBank/DDBJ whole genome shotgun (WGS) entry which is preliminary data.</text>
</comment>
<keyword evidence="1" id="KW-0808">Transferase</keyword>
<dbReference type="SUPFAM" id="SSF100950">
    <property type="entry name" value="NagB/RpiA/CoA transferase-like"/>
    <property type="match status" value="1"/>
</dbReference>
<accession>A0ABW8JV53</accession>
<dbReference type="EMBL" id="JADIKM010000003">
    <property type="protein sequence ID" value="MFK2904344.1"/>
    <property type="molecule type" value="Genomic_DNA"/>
</dbReference>
<protein>
    <submittedName>
        <fullName evidence="1">CoA transferase subunit A</fullName>
    </submittedName>
</protein>
<evidence type="ECO:0000313" key="2">
    <source>
        <dbReference type="Proteomes" id="UP001620460"/>
    </source>
</evidence>
<dbReference type="Proteomes" id="UP001620460">
    <property type="component" value="Unassembled WGS sequence"/>
</dbReference>
<proteinExistence type="predicted"/>